<accession>A0ABW6VPR0</accession>
<evidence type="ECO:0000313" key="1">
    <source>
        <dbReference type="EMBL" id="MFF5199211.1"/>
    </source>
</evidence>
<evidence type="ECO:0000313" key="2">
    <source>
        <dbReference type="Proteomes" id="UP001602287"/>
    </source>
</evidence>
<dbReference type="EMBL" id="JBIAZM010000002">
    <property type="protein sequence ID" value="MFF5199211.1"/>
    <property type="molecule type" value="Genomic_DNA"/>
</dbReference>
<comment type="caution">
    <text evidence="1">The sequence shown here is derived from an EMBL/GenBank/DDBJ whole genome shotgun (WGS) entry which is preliminary data.</text>
</comment>
<keyword evidence="2" id="KW-1185">Reference proteome</keyword>
<dbReference type="Proteomes" id="UP001602287">
    <property type="component" value="Unassembled WGS sequence"/>
</dbReference>
<gene>
    <name evidence="1" type="ORF">ACFY3B_06340</name>
</gene>
<dbReference type="RefSeq" id="WP_156057436.1">
    <property type="nucleotide sequence ID" value="NZ_JBEZDH010000010.1"/>
</dbReference>
<organism evidence="1 2">
    <name type="scientific">Micromonospora parva</name>
    <dbReference type="NCBI Taxonomy" id="1464048"/>
    <lineage>
        <taxon>Bacteria</taxon>
        <taxon>Bacillati</taxon>
        <taxon>Actinomycetota</taxon>
        <taxon>Actinomycetes</taxon>
        <taxon>Micromonosporales</taxon>
        <taxon>Micromonosporaceae</taxon>
        <taxon>Micromonospora</taxon>
    </lineage>
</organism>
<dbReference type="GeneID" id="95371724"/>
<reference evidence="1 2" key="1">
    <citation type="submission" date="2024-10" db="EMBL/GenBank/DDBJ databases">
        <title>The Natural Products Discovery Center: Release of the First 8490 Sequenced Strains for Exploring Actinobacteria Biosynthetic Diversity.</title>
        <authorList>
            <person name="Kalkreuter E."/>
            <person name="Kautsar S.A."/>
            <person name="Yang D."/>
            <person name="Bader C.D."/>
            <person name="Teijaro C.N."/>
            <person name="Fluegel L."/>
            <person name="Davis C.M."/>
            <person name="Simpson J.R."/>
            <person name="Lauterbach L."/>
            <person name="Steele A.D."/>
            <person name="Gui C."/>
            <person name="Meng S."/>
            <person name="Li G."/>
            <person name="Viehrig K."/>
            <person name="Ye F."/>
            <person name="Su P."/>
            <person name="Kiefer A.F."/>
            <person name="Nichols A."/>
            <person name="Cepeda A.J."/>
            <person name="Yan W."/>
            <person name="Fan B."/>
            <person name="Jiang Y."/>
            <person name="Adhikari A."/>
            <person name="Zheng C.-J."/>
            <person name="Schuster L."/>
            <person name="Cowan T.M."/>
            <person name="Smanski M.J."/>
            <person name="Chevrette M.G."/>
            <person name="De Carvalho L.P.S."/>
            <person name="Shen B."/>
        </authorList>
    </citation>
    <scope>NUCLEOTIDE SEQUENCE [LARGE SCALE GENOMIC DNA]</scope>
    <source>
        <strain evidence="1 2">NPDC000140</strain>
    </source>
</reference>
<proteinExistence type="predicted"/>
<sequence length="188" mass="20033">MAADDMIDSENWAGGFYELILVLGPADDARLDRAAGALWRAADVRGCRVGVDLVEVTPGAQAFTTGGHLRGTLTLPSGARVVCGSYTTRYDSVDNLVLYLPLGALARVDGRIGGYPFDQRSGVESLTWRAPLDRWLADIAVTVHADVPFTRAIIGFEADDDTDTTAGASYTARLVPGTNGMDYHPATN</sequence>
<name>A0ABW6VPR0_9ACTN</name>
<protein>
    <submittedName>
        <fullName evidence="1">Uncharacterized protein</fullName>
    </submittedName>
</protein>